<accession>A0A5Q0HEW9</accession>
<proteinExistence type="predicted"/>
<sequence length="587" mass="65405">MPAEPAMLPTISPVVLRLHLDGADRVIDLSELPCPQLARRFADLVHVNAADKPNMAWHTVTQAMMSIRKFLRFVDAAEPDNAATFDIGDLEPDHLDGFEQALIRTYGAGHRNPSVVVATIVRLLRLEFDRRPESFDPEFGERLRFAAREHHPRSKRPLDAYPPPVFEAIKNAALADVRAIQRRIQAGEALAAAGQDPEIAGWDRVENALWHIDRHGPLTMAFLRPLIGKRLGNGRTLNAQLYLTRADVCVLLVALICLTGMEPECAKRLRSDCLSSPARGFVTINYLKRRAGSARAKSVRISDGGTLHHPGALVRLAQRLTARARAHSGSTDLWVDHGDLGLRETFPPGWQSPWQHLHDWQVRHGITDLTDSDGKPVRLDLRRLRKSYKSQQYLKAAGVLSDFASGHTTEVAARHYADIPAHDELHDQAVEDGLVDALGVTLPPPVVLDDDGARLDDSQETLTAQEVDAALTRQRDVFLASCRDFNDSPFGVRGKPCPVSLWGCFECTNAVFTTRHLPQVLTFLDFLERQREEYSGPEWTIRFGLAWNRIVHGIRAKFRDEQVATAQAVAEAGGARLLLPPEFWSRA</sequence>
<evidence type="ECO:0000313" key="2">
    <source>
        <dbReference type="Proteomes" id="UP000325787"/>
    </source>
</evidence>
<organism evidence="1 2">
    <name type="scientific">Saccharothrix syringae</name>
    <name type="common">Nocardiopsis syringae</name>
    <dbReference type="NCBI Taxonomy" id="103733"/>
    <lineage>
        <taxon>Bacteria</taxon>
        <taxon>Bacillati</taxon>
        <taxon>Actinomycetota</taxon>
        <taxon>Actinomycetes</taxon>
        <taxon>Pseudonocardiales</taxon>
        <taxon>Pseudonocardiaceae</taxon>
        <taxon>Saccharothrix</taxon>
    </lineage>
</organism>
<protein>
    <submittedName>
        <fullName evidence="1">Uncharacterized protein</fullName>
    </submittedName>
</protein>
<dbReference type="EMBL" id="CP034550">
    <property type="protein sequence ID" value="QFZ24505.1"/>
    <property type="molecule type" value="Genomic_DNA"/>
</dbReference>
<dbReference type="AlphaFoldDB" id="A0A5Q0HEW9"/>
<dbReference type="OrthoDB" id="4308266at2"/>
<dbReference type="Proteomes" id="UP000325787">
    <property type="component" value="Chromosome"/>
</dbReference>
<reference evidence="2" key="1">
    <citation type="journal article" date="2021" name="Curr. Microbiol.">
        <title>Complete genome of nocamycin-producing strain Saccharothrix syringae NRRL B-16468 reveals the biosynthetic potential for secondary metabolites.</title>
        <authorList>
            <person name="Mo X."/>
            <person name="Yang S."/>
        </authorList>
    </citation>
    <scope>NUCLEOTIDE SEQUENCE [LARGE SCALE GENOMIC DNA]</scope>
    <source>
        <strain evidence="2">ATCC 51364 / DSM 43886 / JCM 6844 / KCTC 9398 / NBRC 14523 / NRRL B-16468 / INA 2240</strain>
    </source>
</reference>
<gene>
    <name evidence="1" type="ORF">EKG83_26240</name>
</gene>
<evidence type="ECO:0000313" key="1">
    <source>
        <dbReference type="EMBL" id="QFZ24505.1"/>
    </source>
</evidence>
<dbReference type="KEGG" id="ssyi:EKG83_26240"/>
<name>A0A5Q0HEW9_SACSY</name>
<keyword evidence="2" id="KW-1185">Reference proteome</keyword>